<proteinExistence type="predicted"/>
<comment type="caution">
    <text evidence="2">The sequence shown here is derived from an EMBL/GenBank/DDBJ whole genome shotgun (WGS) entry which is preliminary data.</text>
</comment>
<sequence>MNAKDFLQYWLKAAADDFDTAEKLIQVKKYHHGLFFCHLALEKLLKGLVYKNTQNHADPIHDLKKLALQASLDIVKIQEKELDEITTWNIRARYDSYKFEFYKKANKEFTHRWFSKAKDIYLWLKNQF</sequence>
<dbReference type="SMART" id="SM00748">
    <property type="entry name" value="HEPN"/>
    <property type="match status" value="1"/>
</dbReference>
<dbReference type="Gene3D" id="1.20.120.330">
    <property type="entry name" value="Nucleotidyltransferases domain 2"/>
    <property type="match status" value="1"/>
</dbReference>
<evidence type="ECO:0000313" key="3">
    <source>
        <dbReference type="Proteomes" id="UP000176609"/>
    </source>
</evidence>
<dbReference type="Proteomes" id="UP000176609">
    <property type="component" value="Unassembled WGS sequence"/>
</dbReference>
<dbReference type="AlphaFoldDB" id="A0A1F6AQ71"/>
<name>A0A1F6AQ71_9BACT</name>
<dbReference type="PROSITE" id="PS50910">
    <property type="entry name" value="HEPN"/>
    <property type="match status" value="1"/>
</dbReference>
<organism evidence="2 3">
    <name type="scientific">Candidatus Gottesmanbacteria bacterium RIFCSPLOWO2_01_FULL_39_12b</name>
    <dbReference type="NCBI Taxonomy" id="1798388"/>
    <lineage>
        <taxon>Bacteria</taxon>
        <taxon>Candidatus Gottesmaniibacteriota</taxon>
    </lineage>
</organism>
<evidence type="ECO:0000259" key="1">
    <source>
        <dbReference type="PROSITE" id="PS50910"/>
    </source>
</evidence>
<accession>A0A1F6AQ71</accession>
<dbReference type="EMBL" id="MFJR01000009">
    <property type="protein sequence ID" value="OGG26427.1"/>
    <property type="molecule type" value="Genomic_DNA"/>
</dbReference>
<feature type="domain" description="HEPN" evidence="1">
    <location>
        <begin position="11"/>
        <end position="120"/>
    </location>
</feature>
<dbReference type="SUPFAM" id="SSF81593">
    <property type="entry name" value="Nucleotidyltransferase substrate binding subunit/domain"/>
    <property type="match status" value="1"/>
</dbReference>
<dbReference type="InterPro" id="IPR007842">
    <property type="entry name" value="HEPN_dom"/>
</dbReference>
<reference evidence="2 3" key="1">
    <citation type="journal article" date="2016" name="Nat. Commun.">
        <title>Thousands of microbial genomes shed light on interconnected biogeochemical processes in an aquifer system.</title>
        <authorList>
            <person name="Anantharaman K."/>
            <person name="Brown C.T."/>
            <person name="Hug L.A."/>
            <person name="Sharon I."/>
            <person name="Castelle C.J."/>
            <person name="Probst A.J."/>
            <person name="Thomas B.C."/>
            <person name="Singh A."/>
            <person name="Wilkins M.J."/>
            <person name="Karaoz U."/>
            <person name="Brodie E.L."/>
            <person name="Williams K.H."/>
            <person name="Hubbard S.S."/>
            <person name="Banfield J.F."/>
        </authorList>
    </citation>
    <scope>NUCLEOTIDE SEQUENCE [LARGE SCALE GENOMIC DNA]</scope>
</reference>
<dbReference type="Pfam" id="PF05168">
    <property type="entry name" value="HEPN"/>
    <property type="match status" value="1"/>
</dbReference>
<gene>
    <name evidence="2" type="ORF">A2960_06130</name>
</gene>
<protein>
    <recommendedName>
        <fullName evidence="1">HEPN domain-containing protein</fullName>
    </recommendedName>
</protein>
<evidence type="ECO:0000313" key="2">
    <source>
        <dbReference type="EMBL" id="OGG26427.1"/>
    </source>
</evidence>